<dbReference type="Pfam" id="PF06477">
    <property type="entry name" value="DUF1091"/>
    <property type="match status" value="1"/>
</dbReference>
<protein>
    <recommendedName>
        <fullName evidence="4">MD-2-related lipid-recognition domain-containing protein</fullName>
    </recommendedName>
</protein>
<name>A0A8K0D499_IGNLU</name>
<dbReference type="PANTHER" id="PTHR21112:SF0">
    <property type="entry name" value="CHEMOSENSORY PROTEIN A 29A-RELATED"/>
    <property type="match status" value="1"/>
</dbReference>
<evidence type="ECO:0000313" key="3">
    <source>
        <dbReference type="Proteomes" id="UP000801492"/>
    </source>
</evidence>
<keyword evidence="1" id="KW-0732">Signal</keyword>
<evidence type="ECO:0000256" key="1">
    <source>
        <dbReference type="ARBA" id="ARBA00022729"/>
    </source>
</evidence>
<evidence type="ECO:0008006" key="4">
    <source>
        <dbReference type="Google" id="ProtNLM"/>
    </source>
</evidence>
<dbReference type="SUPFAM" id="SSF63707">
    <property type="entry name" value="Ganglioside M2 (gm2) activator"/>
    <property type="match status" value="1"/>
</dbReference>
<dbReference type="InterPro" id="IPR010512">
    <property type="entry name" value="DUF1091"/>
</dbReference>
<gene>
    <name evidence="2" type="ORF">ILUMI_06993</name>
</gene>
<dbReference type="SMART" id="SM00697">
    <property type="entry name" value="DM8"/>
    <property type="match status" value="1"/>
</dbReference>
<dbReference type="OrthoDB" id="6757021at2759"/>
<sequence>MEVESEDKYFAHTVIKTFKFNRTHTGINITFDLYRNFGSGVMVDVQGYKFSSNEYRSFPIVFTMNVCEGLKNNDFGLQNLYLCGHPPVCPFKKGHFTICNWAPDYEKFPPYIPEGRYRMNMRMKYRNRMVTSLNFYMEIKSTRFMFYQ</sequence>
<keyword evidence="3" id="KW-1185">Reference proteome</keyword>
<proteinExistence type="predicted"/>
<organism evidence="2 3">
    <name type="scientific">Ignelater luminosus</name>
    <name type="common">Cucubano</name>
    <name type="synonym">Pyrophorus luminosus</name>
    <dbReference type="NCBI Taxonomy" id="2038154"/>
    <lineage>
        <taxon>Eukaryota</taxon>
        <taxon>Metazoa</taxon>
        <taxon>Ecdysozoa</taxon>
        <taxon>Arthropoda</taxon>
        <taxon>Hexapoda</taxon>
        <taxon>Insecta</taxon>
        <taxon>Pterygota</taxon>
        <taxon>Neoptera</taxon>
        <taxon>Endopterygota</taxon>
        <taxon>Coleoptera</taxon>
        <taxon>Polyphaga</taxon>
        <taxon>Elateriformia</taxon>
        <taxon>Elateroidea</taxon>
        <taxon>Elateridae</taxon>
        <taxon>Agrypninae</taxon>
        <taxon>Pyrophorini</taxon>
        <taxon>Ignelater</taxon>
    </lineage>
</organism>
<evidence type="ECO:0000313" key="2">
    <source>
        <dbReference type="EMBL" id="KAF2899180.1"/>
    </source>
</evidence>
<dbReference type="AlphaFoldDB" id="A0A8K0D499"/>
<dbReference type="Proteomes" id="UP000801492">
    <property type="component" value="Unassembled WGS sequence"/>
</dbReference>
<comment type="caution">
    <text evidence="2">The sequence shown here is derived from an EMBL/GenBank/DDBJ whole genome shotgun (WGS) entry which is preliminary data.</text>
</comment>
<dbReference type="PANTHER" id="PTHR21112">
    <property type="entry name" value="CHEMOSENSORY PROTEIN A 29A-RELATED"/>
    <property type="match status" value="1"/>
</dbReference>
<dbReference type="EMBL" id="VTPC01002992">
    <property type="protein sequence ID" value="KAF2899180.1"/>
    <property type="molecule type" value="Genomic_DNA"/>
</dbReference>
<reference evidence="2" key="1">
    <citation type="submission" date="2019-08" db="EMBL/GenBank/DDBJ databases">
        <title>The genome of the North American firefly Photinus pyralis.</title>
        <authorList>
            <consortium name="Photinus pyralis genome working group"/>
            <person name="Fallon T.R."/>
            <person name="Sander Lower S.E."/>
            <person name="Weng J.-K."/>
        </authorList>
    </citation>
    <scope>NUCLEOTIDE SEQUENCE</scope>
    <source>
        <strain evidence="2">TRF0915ILg1</strain>
        <tissue evidence="2">Whole body</tissue>
    </source>
</reference>
<dbReference type="Gene3D" id="2.70.220.10">
    <property type="entry name" value="Ganglioside GM2 activator"/>
    <property type="match status" value="1"/>
</dbReference>
<dbReference type="InterPro" id="IPR036846">
    <property type="entry name" value="GM2-AP_sf"/>
</dbReference>
<accession>A0A8K0D499</accession>